<accession>A0A922LC15</accession>
<dbReference type="InterPro" id="IPR036277">
    <property type="entry name" value="SMC_hinge_sf"/>
</dbReference>
<evidence type="ECO:0000313" key="4">
    <source>
        <dbReference type="EMBL" id="KAH9522730.1"/>
    </source>
</evidence>
<dbReference type="Gene3D" id="3.40.50.300">
    <property type="entry name" value="P-loop containing nucleotide triphosphate hydrolases"/>
    <property type="match status" value="1"/>
</dbReference>
<reference evidence="4" key="1">
    <citation type="submission" date="2013-05" db="EMBL/GenBank/DDBJ databases">
        <authorList>
            <person name="Yim A.K.Y."/>
            <person name="Chan T.F."/>
            <person name="Ji K.M."/>
            <person name="Liu X.Y."/>
            <person name="Zhou J.W."/>
            <person name="Li R.Q."/>
            <person name="Yang K.Y."/>
            <person name="Li J."/>
            <person name="Li M."/>
            <person name="Law P.T.W."/>
            <person name="Wu Y.L."/>
            <person name="Cai Z.L."/>
            <person name="Qin H."/>
            <person name="Bao Y."/>
            <person name="Leung R.K.K."/>
            <person name="Ng P.K.S."/>
            <person name="Zou J."/>
            <person name="Zhong X.J."/>
            <person name="Ran P.X."/>
            <person name="Zhong N.S."/>
            <person name="Liu Z.G."/>
            <person name="Tsui S.K.W."/>
        </authorList>
    </citation>
    <scope>NUCLEOTIDE SEQUENCE</scope>
    <source>
        <strain evidence="4">Derf</strain>
        <tissue evidence="4">Whole organism</tissue>
    </source>
</reference>
<keyword evidence="1 2" id="KW-0175">Coiled coil</keyword>
<dbReference type="GO" id="GO:0005694">
    <property type="term" value="C:chromosome"/>
    <property type="evidence" value="ECO:0007669"/>
    <property type="project" value="InterPro"/>
</dbReference>
<dbReference type="Pfam" id="PF02463">
    <property type="entry name" value="SMC_N"/>
    <property type="match status" value="1"/>
</dbReference>
<dbReference type="InterPro" id="IPR003395">
    <property type="entry name" value="RecF/RecN/SMC_N"/>
</dbReference>
<evidence type="ECO:0000256" key="2">
    <source>
        <dbReference type="SAM" id="Coils"/>
    </source>
</evidence>
<feature type="domain" description="SMC hinge" evidence="3">
    <location>
        <begin position="206"/>
        <end position="326"/>
    </location>
</feature>
<gene>
    <name evidence="4" type="primary">SMC2_1</name>
    <name evidence="4" type="ORF">DERF_006292</name>
</gene>
<dbReference type="Pfam" id="PF06470">
    <property type="entry name" value="SMC_hinge"/>
    <property type="match status" value="1"/>
</dbReference>
<dbReference type="Gene3D" id="1.20.1060.20">
    <property type="match status" value="1"/>
</dbReference>
<dbReference type="AlphaFoldDB" id="A0A922LC15"/>
<dbReference type="GO" id="GO:0005524">
    <property type="term" value="F:ATP binding"/>
    <property type="evidence" value="ECO:0007669"/>
    <property type="project" value="InterPro"/>
</dbReference>
<dbReference type="EMBL" id="ASGP02000002">
    <property type="protein sequence ID" value="KAH9522730.1"/>
    <property type="molecule type" value="Genomic_DNA"/>
</dbReference>
<feature type="coiled-coil region" evidence="2">
    <location>
        <begin position="519"/>
        <end position="623"/>
    </location>
</feature>
<evidence type="ECO:0000259" key="3">
    <source>
        <dbReference type="SMART" id="SM00968"/>
    </source>
</evidence>
<feature type="coiled-coil region" evidence="2">
    <location>
        <begin position="131"/>
        <end position="182"/>
    </location>
</feature>
<dbReference type="GO" id="GO:0051276">
    <property type="term" value="P:chromosome organization"/>
    <property type="evidence" value="ECO:0007669"/>
    <property type="project" value="InterPro"/>
</dbReference>
<dbReference type="Gene3D" id="1.10.287.1490">
    <property type="match status" value="1"/>
</dbReference>
<keyword evidence="5" id="KW-1185">Reference proteome</keyword>
<dbReference type="SUPFAM" id="SSF52540">
    <property type="entry name" value="P-loop containing nucleoside triphosphate hydrolases"/>
    <property type="match status" value="1"/>
</dbReference>
<reference evidence="4" key="2">
    <citation type="journal article" date="2022" name="Res Sq">
        <title>Comparative Genomics Reveals Insights into the Divergent Evolution of Astigmatic Mites and Household Pest Adaptations.</title>
        <authorList>
            <person name="Xiong Q."/>
            <person name="Wan A.T.-Y."/>
            <person name="Liu X.-Y."/>
            <person name="Fung C.S.-H."/>
            <person name="Xiao X."/>
            <person name="Malainual N."/>
            <person name="Hou J."/>
            <person name="Wang L."/>
            <person name="Wang M."/>
            <person name="Yang K."/>
            <person name="Cui Y."/>
            <person name="Leung E."/>
            <person name="Nong W."/>
            <person name="Shin S.-K."/>
            <person name="Au S."/>
            <person name="Jeong K.Y."/>
            <person name="Chew F.T."/>
            <person name="Hui J."/>
            <person name="Leung T.F."/>
            <person name="Tungtrongchitr A."/>
            <person name="Zhong N."/>
            <person name="Liu Z."/>
            <person name="Tsui S."/>
        </authorList>
    </citation>
    <scope>NUCLEOTIDE SEQUENCE</scope>
    <source>
        <strain evidence="4">Derf</strain>
        <tissue evidence="4">Whole organism</tissue>
    </source>
</reference>
<feature type="coiled-coil region" evidence="2">
    <location>
        <begin position="3"/>
        <end position="65"/>
    </location>
</feature>
<proteinExistence type="predicted"/>
<organism evidence="4 5">
    <name type="scientific">Dermatophagoides farinae</name>
    <name type="common">American house dust mite</name>
    <dbReference type="NCBI Taxonomy" id="6954"/>
    <lineage>
        <taxon>Eukaryota</taxon>
        <taxon>Metazoa</taxon>
        <taxon>Ecdysozoa</taxon>
        <taxon>Arthropoda</taxon>
        <taxon>Chelicerata</taxon>
        <taxon>Arachnida</taxon>
        <taxon>Acari</taxon>
        <taxon>Acariformes</taxon>
        <taxon>Sarcoptiformes</taxon>
        <taxon>Astigmata</taxon>
        <taxon>Psoroptidia</taxon>
        <taxon>Analgoidea</taxon>
        <taxon>Pyroglyphidae</taxon>
        <taxon>Dermatophagoidinae</taxon>
        <taxon>Dermatophagoides</taxon>
    </lineage>
</organism>
<dbReference type="InterPro" id="IPR010935">
    <property type="entry name" value="SMC_hinge"/>
</dbReference>
<comment type="caution">
    <text evidence="4">The sequence shown here is derived from an EMBL/GenBank/DDBJ whole genome shotgun (WGS) entry which is preliminary data.</text>
</comment>
<feature type="coiled-coil region" evidence="2">
    <location>
        <begin position="367"/>
        <end position="479"/>
    </location>
</feature>
<name>A0A922LC15_DERFA</name>
<dbReference type="SUPFAM" id="SSF75553">
    <property type="entry name" value="Smc hinge domain"/>
    <property type="match status" value="1"/>
</dbReference>
<dbReference type="Proteomes" id="UP000790347">
    <property type="component" value="Unassembled WGS sequence"/>
</dbReference>
<dbReference type="SMART" id="SM00968">
    <property type="entry name" value="SMC_hinge"/>
    <property type="match status" value="1"/>
</dbReference>
<protein>
    <submittedName>
        <fullName evidence="4">Structural maintenance of chromosomes protein 2</fullName>
    </submittedName>
</protein>
<sequence length="861" mass="100362">MKQKLKQDQLDEEQNELTTVQKKLNKETKILTNKQNEFDELKKTLEQLKNEHETNEKLFNKAQEDLEAINFGKSKGIQGEKAATLTHQLMTTKDTLADVESRINKCKLIIEHTTKELTTKNKQIKSDKDVYDGIIHDIEKRRKEMEQLQQEMNVIDFSEENFEEMKQINSRLKNDILLLQDKINHLRPSVPFSKFKCPDSLDIDEESIYGVVCDLFTINHPEQHSVAIEKVCGGRLFNVIVSSDEVGAKLIKKNLKERRTFLPLNKITGRDTDIRALRLAEQLVGRGNVHYAINLVSFDNELKNAMKYVFGDTMLCPNMNMAKKIAFANGIMKRVVTYDGEIFDPTGTLTGGALKNSQSSLEIIGEIKSIEEELHLHRIRKQQAEDELKHLDRNAKQFEDKKSKLLLKQQEIDGLNLRLQESCHYVTMKDIEDMKQRINDEQNSLKQLANEKSAINDRIKEIEYKIQNSESTKKQELKEAKNYLSSIQKQCETTGKQLQNDEKQFVCLEQELLHHRECVDVLNKQIEKIHSDIEQIKKELLTIQNEIDNCQMEMKCAQEKYDEYKQQLNEKSKEIQKLQKQSDMIRNLVDEIGREIKLKTYEMEKIETSIHEAQERLRSMLHKYQWIKDEAKDFHSDQNEYRILNQMDFDENVFFVKLKSLKLQQESLGKSVNMKANIMHGQMQKEFEELLHKRDVTLKDRKKLIQYMEKVEKEKDKELRKAWKKINENFGAIFGTLLPNANARLAPVSSRIKDGLEIKVAFGDVWKESLSELSGGQRSLVALSLVLSLLKYYPAPLYILDEIDAALDQSHTQNIGLMIRRHFKNAQFIIVSLKDDMFNNANVLFQTKFIDGFSTVDRIKL</sequence>
<evidence type="ECO:0000313" key="5">
    <source>
        <dbReference type="Proteomes" id="UP000790347"/>
    </source>
</evidence>
<dbReference type="PANTHER" id="PTHR43977">
    <property type="entry name" value="STRUCTURAL MAINTENANCE OF CHROMOSOMES PROTEIN 3"/>
    <property type="match status" value="1"/>
</dbReference>
<dbReference type="InterPro" id="IPR027417">
    <property type="entry name" value="P-loop_NTPase"/>
</dbReference>
<dbReference type="Gene3D" id="3.30.70.1620">
    <property type="match status" value="1"/>
</dbReference>
<evidence type="ECO:0000256" key="1">
    <source>
        <dbReference type="ARBA" id="ARBA00023054"/>
    </source>
</evidence>